<gene>
    <name evidence="1" type="ORF">HPB47_002954</name>
</gene>
<name>A0AC60PJS2_IXOPE</name>
<proteinExistence type="predicted"/>
<protein>
    <submittedName>
        <fullName evidence="1">Uncharacterized protein</fullName>
    </submittedName>
</protein>
<dbReference type="EMBL" id="JABSTQ010010410">
    <property type="protein sequence ID" value="KAG0421153.1"/>
    <property type="molecule type" value="Genomic_DNA"/>
</dbReference>
<reference evidence="1 2" key="1">
    <citation type="journal article" date="2020" name="Cell">
        <title>Large-Scale Comparative Analyses of Tick Genomes Elucidate Their Genetic Diversity and Vector Capacities.</title>
        <authorList>
            <consortium name="Tick Genome and Microbiome Consortium (TIGMIC)"/>
            <person name="Jia N."/>
            <person name="Wang J."/>
            <person name="Shi W."/>
            <person name="Du L."/>
            <person name="Sun Y."/>
            <person name="Zhan W."/>
            <person name="Jiang J.F."/>
            <person name="Wang Q."/>
            <person name="Zhang B."/>
            <person name="Ji P."/>
            <person name="Bell-Sakyi L."/>
            <person name="Cui X.M."/>
            <person name="Yuan T.T."/>
            <person name="Jiang B.G."/>
            <person name="Yang W.F."/>
            <person name="Lam T.T."/>
            <person name="Chang Q.C."/>
            <person name="Ding S.J."/>
            <person name="Wang X.J."/>
            <person name="Zhu J.G."/>
            <person name="Ruan X.D."/>
            <person name="Zhao L."/>
            <person name="Wei J.T."/>
            <person name="Ye R.Z."/>
            <person name="Que T.C."/>
            <person name="Du C.H."/>
            <person name="Zhou Y.H."/>
            <person name="Cheng J.X."/>
            <person name="Dai P.F."/>
            <person name="Guo W.B."/>
            <person name="Han X.H."/>
            <person name="Huang E.J."/>
            <person name="Li L.F."/>
            <person name="Wei W."/>
            <person name="Gao Y.C."/>
            <person name="Liu J.Z."/>
            <person name="Shao H.Z."/>
            <person name="Wang X."/>
            <person name="Wang C.C."/>
            <person name="Yang T.C."/>
            <person name="Huo Q.B."/>
            <person name="Li W."/>
            <person name="Chen H.Y."/>
            <person name="Chen S.E."/>
            <person name="Zhou L.G."/>
            <person name="Ni X.B."/>
            <person name="Tian J.H."/>
            <person name="Sheng Y."/>
            <person name="Liu T."/>
            <person name="Pan Y.S."/>
            <person name="Xia L.Y."/>
            <person name="Li J."/>
            <person name="Zhao F."/>
            <person name="Cao W.C."/>
        </authorList>
    </citation>
    <scope>NUCLEOTIDE SEQUENCE [LARGE SCALE GENOMIC DNA]</scope>
    <source>
        <strain evidence="1">Iper-2018</strain>
    </source>
</reference>
<keyword evidence="2" id="KW-1185">Reference proteome</keyword>
<accession>A0AC60PJS2</accession>
<evidence type="ECO:0000313" key="1">
    <source>
        <dbReference type="EMBL" id="KAG0421153.1"/>
    </source>
</evidence>
<feature type="non-terminal residue" evidence="1">
    <location>
        <position position="1"/>
    </location>
</feature>
<organism evidence="1 2">
    <name type="scientific">Ixodes persulcatus</name>
    <name type="common">Taiga tick</name>
    <dbReference type="NCBI Taxonomy" id="34615"/>
    <lineage>
        <taxon>Eukaryota</taxon>
        <taxon>Metazoa</taxon>
        <taxon>Ecdysozoa</taxon>
        <taxon>Arthropoda</taxon>
        <taxon>Chelicerata</taxon>
        <taxon>Arachnida</taxon>
        <taxon>Acari</taxon>
        <taxon>Parasitiformes</taxon>
        <taxon>Ixodida</taxon>
        <taxon>Ixodoidea</taxon>
        <taxon>Ixodidae</taxon>
        <taxon>Ixodinae</taxon>
        <taxon>Ixodes</taxon>
    </lineage>
</organism>
<dbReference type="Proteomes" id="UP000805193">
    <property type="component" value="Unassembled WGS sequence"/>
</dbReference>
<evidence type="ECO:0000313" key="2">
    <source>
        <dbReference type="Proteomes" id="UP000805193"/>
    </source>
</evidence>
<comment type="caution">
    <text evidence="1">The sequence shown here is derived from an EMBL/GenBank/DDBJ whole genome shotgun (WGS) entry which is preliminary data.</text>
</comment>
<sequence>VLPPRTTKKLPQRTFQNVRCGSVCEPVWNRSYGMADRMARVRDSHEGQQRRNHDQLRNRVVRTEPAPTVEALPTVTEESTAASTDDPADTVSEPARISANDPHVTTQPTTPLRRSTRRRKPPDRYLP</sequence>